<comment type="function">
    <text evidence="14">Required for disulfide bond formation in some periplasmic proteins. Acts by oxidizing the DsbA protein.</text>
</comment>
<comment type="caution">
    <text evidence="14">Lacks conserved residue(s) required for the propagation of feature annotation.</text>
</comment>
<dbReference type="EMBL" id="CP097753">
    <property type="protein sequence ID" value="URJ28326.1"/>
    <property type="molecule type" value="Genomic_DNA"/>
</dbReference>
<evidence type="ECO:0000256" key="2">
    <source>
        <dbReference type="ARBA" id="ARBA00008823"/>
    </source>
</evidence>
<feature type="transmembrane region" description="Helical" evidence="15">
    <location>
        <begin position="14"/>
        <end position="33"/>
    </location>
</feature>
<evidence type="ECO:0000256" key="13">
    <source>
        <dbReference type="ARBA" id="ARBA00023284"/>
    </source>
</evidence>
<evidence type="ECO:0000256" key="1">
    <source>
        <dbReference type="ARBA" id="ARBA00004429"/>
    </source>
</evidence>
<name>A0A9Q8X2P8_9ENTR</name>
<keyword evidence="4 14" id="KW-1003">Cell membrane</keyword>
<evidence type="ECO:0000256" key="4">
    <source>
        <dbReference type="ARBA" id="ARBA00022475"/>
    </source>
</evidence>
<evidence type="ECO:0000256" key="14">
    <source>
        <dbReference type="HAMAP-Rule" id="MF_00286"/>
    </source>
</evidence>
<accession>A0A9Q8X2P8</accession>
<dbReference type="Gene3D" id="1.20.1550.10">
    <property type="entry name" value="DsbB-like"/>
    <property type="match status" value="1"/>
</dbReference>
<organism evidence="16 17">
    <name type="scientific">Candidatus Blochmannia vicinus</name>
    <name type="common">nom. nud.</name>
    <dbReference type="NCBI Taxonomy" id="251540"/>
    <lineage>
        <taxon>Bacteria</taxon>
        <taxon>Pseudomonadati</taxon>
        <taxon>Pseudomonadota</taxon>
        <taxon>Gammaproteobacteria</taxon>
        <taxon>Enterobacterales</taxon>
        <taxon>Enterobacteriaceae</taxon>
        <taxon>ant endosymbionts</taxon>
        <taxon>Candidatus Blochmanniella</taxon>
    </lineage>
</organism>
<keyword evidence="3 14" id="KW-0813">Transport</keyword>
<gene>
    <name evidence="14 16" type="primary">dsbB</name>
    <name evidence="16" type="ORF">M9393_00995</name>
</gene>
<dbReference type="Proteomes" id="UP001056209">
    <property type="component" value="Chromosome"/>
</dbReference>
<feature type="topological domain" description="Cytoplasmic" evidence="14">
    <location>
        <begin position="1"/>
        <end position="14"/>
    </location>
</feature>
<evidence type="ECO:0000256" key="6">
    <source>
        <dbReference type="ARBA" id="ARBA00022692"/>
    </source>
</evidence>
<dbReference type="SUPFAM" id="SSF158442">
    <property type="entry name" value="DsbB-like"/>
    <property type="match status" value="1"/>
</dbReference>
<comment type="subcellular location">
    <subcellularLocation>
        <location evidence="1">Cell inner membrane</location>
        <topology evidence="1">Multi-pass membrane protein</topology>
    </subcellularLocation>
    <subcellularLocation>
        <location evidence="14">Cell membrane</location>
        <topology evidence="14">Multi-pass membrane protein</topology>
    </subcellularLocation>
</comment>
<feature type="transmembrane region" description="Helical" evidence="15">
    <location>
        <begin position="146"/>
        <end position="170"/>
    </location>
</feature>
<keyword evidence="13 14" id="KW-0676">Redox-active center</keyword>
<keyword evidence="10 14" id="KW-0472">Membrane</keyword>
<dbReference type="InterPro" id="IPR022920">
    <property type="entry name" value="Disulphide_bond_form_DsbB"/>
</dbReference>
<keyword evidence="9 14" id="KW-0560">Oxidoreductase</keyword>
<evidence type="ECO:0000313" key="17">
    <source>
        <dbReference type="Proteomes" id="UP001056209"/>
    </source>
</evidence>
<dbReference type="InterPro" id="IPR050183">
    <property type="entry name" value="DsbB"/>
</dbReference>
<dbReference type="HAMAP" id="MF_00286">
    <property type="entry name" value="DsbB"/>
    <property type="match status" value="1"/>
</dbReference>
<keyword evidence="5" id="KW-0997">Cell inner membrane</keyword>
<dbReference type="InterPro" id="IPR003752">
    <property type="entry name" value="DiS_bond_form_DsbB/BdbC"/>
</dbReference>
<keyword evidence="12 14" id="KW-0143">Chaperone</keyword>
<keyword evidence="11 14" id="KW-1015">Disulfide bond</keyword>
<feature type="topological domain" description="Cytoplasmic" evidence="14">
    <location>
        <begin position="165"/>
        <end position="175"/>
    </location>
</feature>
<dbReference type="GO" id="GO:0005886">
    <property type="term" value="C:plasma membrane"/>
    <property type="evidence" value="ECO:0007669"/>
    <property type="project" value="UniProtKB-SubCell"/>
</dbReference>
<dbReference type="PANTHER" id="PTHR36570">
    <property type="entry name" value="DISULFIDE BOND FORMATION PROTEIN B"/>
    <property type="match status" value="1"/>
</dbReference>
<reference evidence="16" key="1">
    <citation type="submission" date="2022-05" db="EMBL/GenBank/DDBJ databases">
        <title>Impact of host demography and evolutionary history on endosymbiont molecular evolution: a test in carpenter ants (Genus Camponotus) and their Blochmannia endosymbionts.</title>
        <authorList>
            <person name="Manthey J.D."/>
            <person name="Giron J.C."/>
            <person name="Hruska J.P."/>
        </authorList>
    </citation>
    <scope>NUCLEOTIDE SEQUENCE</scope>
    <source>
        <strain evidence="16">C-039</strain>
    </source>
</reference>
<dbReference type="GO" id="GO:0009055">
    <property type="term" value="F:electron transfer activity"/>
    <property type="evidence" value="ECO:0007669"/>
    <property type="project" value="UniProtKB-UniRule"/>
</dbReference>
<feature type="topological domain" description="Periplasmic" evidence="14">
    <location>
        <begin position="91"/>
        <end position="145"/>
    </location>
</feature>
<evidence type="ECO:0000256" key="11">
    <source>
        <dbReference type="ARBA" id="ARBA00023157"/>
    </source>
</evidence>
<evidence type="ECO:0000256" key="15">
    <source>
        <dbReference type="SAM" id="Phobius"/>
    </source>
</evidence>
<dbReference type="PANTHER" id="PTHR36570:SF2">
    <property type="entry name" value="DISULFIDE BOND FORMATION PROTEIN B"/>
    <property type="match status" value="1"/>
</dbReference>
<dbReference type="AlphaFoldDB" id="A0A9Q8X2P8"/>
<protein>
    <recommendedName>
        <fullName evidence="14">Disulfide bond formation protein B</fullName>
    </recommendedName>
    <alternativeName>
        <fullName evidence="14">Disulfide oxidoreductase</fullName>
    </alternativeName>
</protein>
<feature type="disulfide bond" description="Redox-active" evidence="14">
    <location>
        <begin position="41"/>
        <end position="44"/>
    </location>
</feature>
<proteinExistence type="inferred from homology"/>
<dbReference type="GO" id="GO:0006457">
    <property type="term" value="P:protein folding"/>
    <property type="evidence" value="ECO:0007669"/>
    <property type="project" value="InterPro"/>
</dbReference>
<dbReference type="NCBIfam" id="NF002485">
    <property type="entry name" value="PRK01749.1"/>
    <property type="match status" value="1"/>
</dbReference>
<feature type="transmembrane region" description="Helical" evidence="15">
    <location>
        <begin position="45"/>
        <end position="64"/>
    </location>
</feature>
<evidence type="ECO:0000256" key="5">
    <source>
        <dbReference type="ARBA" id="ARBA00022519"/>
    </source>
</evidence>
<evidence type="ECO:0000256" key="8">
    <source>
        <dbReference type="ARBA" id="ARBA00022989"/>
    </source>
</evidence>
<dbReference type="InterPro" id="IPR023380">
    <property type="entry name" value="DsbB-like_sf"/>
</dbReference>
<evidence type="ECO:0000256" key="12">
    <source>
        <dbReference type="ARBA" id="ARBA00023186"/>
    </source>
</evidence>
<dbReference type="RefSeq" id="WP_250248767.1">
    <property type="nucleotide sequence ID" value="NZ_CP097753.1"/>
</dbReference>
<keyword evidence="6 14" id="KW-0812">Transmembrane</keyword>
<evidence type="ECO:0000256" key="9">
    <source>
        <dbReference type="ARBA" id="ARBA00023002"/>
    </source>
</evidence>
<keyword evidence="8 14" id="KW-1133">Transmembrane helix</keyword>
<dbReference type="Pfam" id="PF02600">
    <property type="entry name" value="DsbB"/>
    <property type="match status" value="1"/>
</dbReference>
<sequence>MLYFLNFCSKNRKFWGFLLFTIINLELVALYLQHIVLIKPCVLCIYQRCALFGIGLAGLTAIPMPSFTPLRLFSISVWAYSAYKGLLFAKKYIDIQLHPSPFFTCDLFVKFPNWFPINKWWPAIFNANGNCAEHKWYFLSLEISQWMLIIFSSYLLIALLMGISQIIDFLKHNTK</sequence>
<evidence type="ECO:0000313" key="16">
    <source>
        <dbReference type="EMBL" id="URJ28326.1"/>
    </source>
</evidence>
<comment type="similarity">
    <text evidence="2 14">Belongs to the DsbB family.</text>
</comment>
<evidence type="ECO:0000256" key="7">
    <source>
        <dbReference type="ARBA" id="ARBA00022982"/>
    </source>
</evidence>
<feature type="disulfide bond" description="Redox-active" evidence="14">
    <location>
        <begin position="105"/>
        <end position="131"/>
    </location>
</feature>
<evidence type="ECO:0000256" key="3">
    <source>
        <dbReference type="ARBA" id="ARBA00022448"/>
    </source>
</evidence>
<feature type="topological domain" description="Periplasmic" evidence="14">
    <location>
        <begin position="32"/>
        <end position="49"/>
    </location>
</feature>
<keyword evidence="7 14" id="KW-0249">Electron transport</keyword>
<evidence type="ECO:0000256" key="10">
    <source>
        <dbReference type="ARBA" id="ARBA00023136"/>
    </source>
</evidence>
<dbReference type="GO" id="GO:0015035">
    <property type="term" value="F:protein-disulfide reductase activity"/>
    <property type="evidence" value="ECO:0007669"/>
    <property type="project" value="UniProtKB-UniRule"/>
</dbReference>